<dbReference type="OrthoDB" id="779927at2759"/>
<protein>
    <submittedName>
        <fullName evidence="3">Uncharacterized protein LOC103699046</fullName>
    </submittedName>
</protein>
<evidence type="ECO:0000313" key="2">
    <source>
        <dbReference type="Proteomes" id="UP000228380"/>
    </source>
</evidence>
<accession>A0A8B7BKB0</accession>
<dbReference type="SUPFAM" id="SSF54160">
    <property type="entry name" value="Chromo domain-like"/>
    <property type="match status" value="1"/>
</dbReference>
<proteinExistence type="predicted"/>
<gene>
    <name evidence="3" type="primary">LOC103699046</name>
</gene>
<dbReference type="CDD" id="cd00024">
    <property type="entry name" value="CD_CSD"/>
    <property type="match status" value="1"/>
</dbReference>
<dbReference type="GeneID" id="103699046"/>
<evidence type="ECO:0000313" key="3">
    <source>
        <dbReference type="RefSeq" id="XP_008779310.2"/>
    </source>
</evidence>
<dbReference type="InterPro" id="IPR056924">
    <property type="entry name" value="SH3_Tf2-1"/>
</dbReference>
<dbReference type="KEGG" id="pda:103699046"/>
<dbReference type="AlphaFoldDB" id="A0A8B7BKB0"/>
<sequence>MAPYEALYGRKCRFPLHWDDVGERKLLGPKLIQSTRDKVLLIKQRLKVAQDRQKSWADKRRRELGFAEGDYVFLKISPSKGVTRFRRHNKLSPRYIDPFEILNKIDEVAYRLALPQELSGIHNVFHVSLLRRYIPNPHHVVRYKPLQIDKNLTYEVIPQRVVDRKEQIFRRHTILYVKVQWSNHSEREATWELEEEMRGKHP</sequence>
<dbReference type="Pfam" id="PF24626">
    <property type="entry name" value="SH3_Tf2-1"/>
    <property type="match status" value="1"/>
</dbReference>
<name>A0A8B7BKB0_PHODC</name>
<feature type="domain" description="Tf2-1-like SH3-like" evidence="1">
    <location>
        <begin position="69"/>
        <end position="133"/>
    </location>
</feature>
<evidence type="ECO:0000259" key="1">
    <source>
        <dbReference type="Pfam" id="PF24626"/>
    </source>
</evidence>
<dbReference type="PANTHER" id="PTHR46148">
    <property type="entry name" value="CHROMO DOMAIN-CONTAINING PROTEIN"/>
    <property type="match status" value="1"/>
</dbReference>
<dbReference type="RefSeq" id="XP_008779310.2">
    <property type="nucleotide sequence ID" value="XM_008781088.2"/>
</dbReference>
<dbReference type="InterPro" id="IPR016197">
    <property type="entry name" value="Chromo-like_dom_sf"/>
</dbReference>
<dbReference type="Proteomes" id="UP000228380">
    <property type="component" value="Unplaced"/>
</dbReference>
<reference evidence="3" key="1">
    <citation type="submission" date="2025-08" db="UniProtKB">
        <authorList>
            <consortium name="RefSeq"/>
        </authorList>
    </citation>
    <scope>IDENTIFICATION</scope>
    <source>
        <tissue evidence="3">Young leaves</tissue>
    </source>
</reference>
<organism evidence="2 3">
    <name type="scientific">Phoenix dactylifera</name>
    <name type="common">Date palm</name>
    <dbReference type="NCBI Taxonomy" id="42345"/>
    <lineage>
        <taxon>Eukaryota</taxon>
        <taxon>Viridiplantae</taxon>
        <taxon>Streptophyta</taxon>
        <taxon>Embryophyta</taxon>
        <taxon>Tracheophyta</taxon>
        <taxon>Spermatophyta</taxon>
        <taxon>Magnoliopsida</taxon>
        <taxon>Liliopsida</taxon>
        <taxon>Arecaceae</taxon>
        <taxon>Coryphoideae</taxon>
        <taxon>Phoeniceae</taxon>
        <taxon>Phoenix</taxon>
    </lineage>
</organism>
<keyword evidence="2" id="KW-1185">Reference proteome</keyword>
<dbReference type="PANTHER" id="PTHR46148:SF60">
    <property type="entry name" value="CHROMO DOMAIN-CONTAINING PROTEIN"/>
    <property type="match status" value="1"/>
</dbReference>